<dbReference type="Proteomes" id="UP000178227">
    <property type="component" value="Unassembled WGS sequence"/>
</dbReference>
<dbReference type="STRING" id="1802694.A2918_00800"/>
<sequence>MRWINSKFFTGVVSLFLAWMLFSTVSVELEKDEAKREAKNMESKIEEVKKNNQILEKLVNNFDNPAFLEREARSRMNYKGQGEEVVFVYRDSTPSTASSSEKFSLDNLPNYKKWWYWLLGF</sequence>
<reference evidence="2 3" key="1">
    <citation type="journal article" date="2016" name="Nat. Commun.">
        <title>Thousands of microbial genomes shed light on interconnected biogeochemical processes in an aquifer system.</title>
        <authorList>
            <person name="Anantharaman K."/>
            <person name="Brown C.T."/>
            <person name="Hug L.A."/>
            <person name="Sharon I."/>
            <person name="Castelle C.J."/>
            <person name="Probst A.J."/>
            <person name="Thomas B.C."/>
            <person name="Singh A."/>
            <person name="Wilkins M.J."/>
            <person name="Karaoz U."/>
            <person name="Brodie E.L."/>
            <person name="Williams K.H."/>
            <person name="Hubbard S.S."/>
            <person name="Banfield J.F."/>
        </authorList>
    </citation>
    <scope>NUCLEOTIDE SEQUENCE [LARGE SCALE GENOMIC DNA]</scope>
</reference>
<feature type="coiled-coil region" evidence="1">
    <location>
        <begin position="24"/>
        <end position="58"/>
    </location>
</feature>
<evidence type="ECO:0008006" key="4">
    <source>
        <dbReference type="Google" id="ProtNLM"/>
    </source>
</evidence>
<proteinExistence type="predicted"/>
<dbReference type="AlphaFoldDB" id="A0A1F8GE45"/>
<evidence type="ECO:0000256" key="1">
    <source>
        <dbReference type="SAM" id="Coils"/>
    </source>
</evidence>
<comment type="caution">
    <text evidence="2">The sequence shown here is derived from an EMBL/GenBank/DDBJ whole genome shotgun (WGS) entry which is preliminary data.</text>
</comment>
<dbReference type="EMBL" id="MGKI01000001">
    <property type="protein sequence ID" value="OGN23593.1"/>
    <property type="molecule type" value="Genomic_DNA"/>
</dbReference>
<accession>A0A1F8GE45</accession>
<protein>
    <recommendedName>
        <fullName evidence="4">Septum formation initiator</fullName>
    </recommendedName>
</protein>
<dbReference type="InterPro" id="IPR007060">
    <property type="entry name" value="FtsL/DivIC"/>
</dbReference>
<keyword evidence="1" id="KW-0175">Coiled coil</keyword>
<evidence type="ECO:0000313" key="3">
    <source>
        <dbReference type="Proteomes" id="UP000178227"/>
    </source>
</evidence>
<gene>
    <name evidence="2" type="ORF">A2918_00800</name>
</gene>
<evidence type="ECO:0000313" key="2">
    <source>
        <dbReference type="EMBL" id="OGN23593.1"/>
    </source>
</evidence>
<dbReference type="Pfam" id="PF04977">
    <property type="entry name" value="DivIC"/>
    <property type="match status" value="1"/>
</dbReference>
<organism evidence="2 3">
    <name type="scientific">Candidatus Yanofskybacteria bacterium RIFCSPLOWO2_01_FULL_42_49</name>
    <dbReference type="NCBI Taxonomy" id="1802694"/>
    <lineage>
        <taxon>Bacteria</taxon>
        <taxon>Candidatus Yanofskyibacteriota</taxon>
    </lineage>
</organism>
<name>A0A1F8GE45_9BACT</name>